<dbReference type="InterPro" id="IPR000719">
    <property type="entry name" value="Prot_kinase_dom"/>
</dbReference>
<dbReference type="GO" id="GO:0004672">
    <property type="term" value="F:protein kinase activity"/>
    <property type="evidence" value="ECO:0007669"/>
    <property type="project" value="InterPro"/>
</dbReference>
<reference evidence="4" key="2">
    <citation type="submission" date="2015-01" db="EMBL/GenBank/DDBJ databases">
        <title>Evolutionary Origins and Diversification of the Mycorrhizal Mutualists.</title>
        <authorList>
            <consortium name="DOE Joint Genome Institute"/>
            <consortium name="Mycorrhizal Genomics Consortium"/>
            <person name="Kohler A."/>
            <person name="Kuo A."/>
            <person name="Nagy L.G."/>
            <person name="Floudas D."/>
            <person name="Copeland A."/>
            <person name="Barry K.W."/>
            <person name="Cichocki N."/>
            <person name="Veneault-Fourrey C."/>
            <person name="LaButti K."/>
            <person name="Lindquist E.A."/>
            <person name="Lipzen A."/>
            <person name="Lundell T."/>
            <person name="Morin E."/>
            <person name="Murat C."/>
            <person name="Riley R."/>
            <person name="Ohm R."/>
            <person name="Sun H."/>
            <person name="Tunlid A."/>
            <person name="Henrissat B."/>
            <person name="Grigoriev I.V."/>
            <person name="Hibbett D.S."/>
            <person name="Martin F."/>
        </authorList>
    </citation>
    <scope>NUCLEOTIDE SEQUENCE [LARGE SCALE GENOMIC DNA]</scope>
    <source>
        <strain evidence="4">Zn</strain>
    </source>
</reference>
<evidence type="ECO:0000256" key="1">
    <source>
        <dbReference type="SAM" id="MobiDB-lite"/>
    </source>
</evidence>
<feature type="domain" description="Protein kinase" evidence="2">
    <location>
        <begin position="94"/>
        <end position="305"/>
    </location>
</feature>
<evidence type="ECO:0000313" key="3">
    <source>
        <dbReference type="EMBL" id="KIM93199.1"/>
    </source>
</evidence>
<feature type="region of interest" description="Disordered" evidence="1">
    <location>
        <begin position="1"/>
        <end position="92"/>
    </location>
</feature>
<protein>
    <recommendedName>
        <fullName evidence="2">Protein kinase domain-containing protein</fullName>
    </recommendedName>
</protein>
<proteinExistence type="predicted"/>
<dbReference type="GO" id="GO:0005524">
    <property type="term" value="F:ATP binding"/>
    <property type="evidence" value="ECO:0007669"/>
    <property type="project" value="InterPro"/>
</dbReference>
<dbReference type="Proteomes" id="UP000054321">
    <property type="component" value="Unassembled WGS sequence"/>
</dbReference>
<evidence type="ECO:0000259" key="2">
    <source>
        <dbReference type="SMART" id="SM00220"/>
    </source>
</evidence>
<name>A0A0C3GP76_OIDMZ</name>
<dbReference type="InParanoid" id="A0A0C3GP76"/>
<dbReference type="SUPFAM" id="SSF56112">
    <property type="entry name" value="Protein kinase-like (PK-like)"/>
    <property type="match status" value="1"/>
</dbReference>
<feature type="compositionally biased region" description="Basic and acidic residues" evidence="1">
    <location>
        <begin position="1"/>
        <end position="13"/>
    </location>
</feature>
<dbReference type="Gene3D" id="1.10.510.10">
    <property type="entry name" value="Transferase(Phosphotransferase) domain 1"/>
    <property type="match status" value="1"/>
</dbReference>
<accession>A0A0C3GP76</accession>
<dbReference type="InterPro" id="IPR001245">
    <property type="entry name" value="Ser-Thr/Tyr_kinase_cat_dom"/>
</dbReference>
<dbReference type="Pfam" id="PF07714">
    <property type="entry name" value="PK_Tyr_Ser-Thr"/>
    <property type="match status" value="1"/>
</dbReference>
<reference evidence="3 4" key="1">
    <citation type="submission" date="2014-04" db="EMBL/GenBank/DDBJ databases">
        <authorList>
            <consortium name="DOE Joint Genome Institute"/>
            <person name="Kuo A."/>
            <person name="Martino E."/>
            <person name="Perotto S."/>
            <person name="Kohler A."/>
            <person name="Nagy L.G."/>
            <person name="Floudas D."/>
            <person name="Copeland A."/>
            <person name="Barry K.W."/>
            <person name="Cichocki N."/>
            <person name="Veneault-Fourrey C."/>
            <person name="LaButti K."/>
            <person name="Lindquist E.A."/>
            <person name="Lipzen A."/>
            <person name="Lundell T."/>
            <person name="Morin E."/>
            <person name="Murat C."/>
            <person name="Sun H."/>
            <person name="Tunlid A."/>
            <person name="Henrissat B."/>
            <person name="Grigoriev I.V."/>
            <person name="Hibbett D.S."/>
            <person name="Martin F."/>
            <person name="Nordberg H.P."/>
            <person name="Cantor M.N."/>
            <person name="Hua S.X."/>
        </authorList>
    </citation>
    <scope>NUCLEOTIDE SEQUENCE [LARGE SCALE GENOMIC DNA]</scope>
    <source>
        <strain evidence="3 4">Zn</strain>
    </source>
</reference>
<dbReference type="EMBL" id="KN832898">
    <property type="protein sequence ID" value="KIM93199.1"/>
    <property type="molecule type" value="Genomic_DNA"/>
</dbReference>
<dbReference type="OrthoDB" id="3432205at2759"/>
<dbReference type="SMART" id="SM00220">
    <property type="entry name" value="S_TKc"/>
    <property type="match status" value="1"/>
</dbReference>
<keyword evidence="4" id="KW-1185">Reference proteome</keyword>
<evidence type="ECO:0000313" key="4">
    <source>
        <dbReference type="Proteomes" id="UP000054321"/>
    </source>
</evidence>
<dbReference type="InterPro" id="IPR011009">
    <property type="entry name" value="Kinase-like_dom_sf"/>
</dbReference>
<organism evidence="3 4">
    <name type="scientific">Oidiodendron maius (strain Zn)</name>
    <dbReference type="NCBI Taxonomy" id="913774"/>
    <lineage>
        <taxon>Eukaryota</taxon>
        <taxon>Fungi</taxon>
        <taxon>Dikarya</taxon>
        <taxon>Ascomycota</taxon>
        <taxon>Pezizomycotina</taxon>
        <taxon>Leotiomycetes</taxon>
        <taxon>Leotiomycetes incertae sedis</taxon>
        <taxon>Myxotrichaceae</taxon>
        <taxon>Oidiodendron</taxon>
    </lineage>
</organism>
<sequence length="336" mass="37993">MESKSQRRTRFGEDQSSTAKYHSEDVDIKRKTKFPGGTELLKLSLQRKDKPPSVAKAEVQSTVQVPRLPFKANLPTSTPSKPPPTRNESPWNTYTHLGLLERGGEVTTACTRVVPVKMVAVKRLSSDFAKELATCQHENLLSVLELYKHDGTFFVITDYTVATLKQIIGSSSRPLQELHISAICQQGRYSSRVIVFKGMQHLSRFGLTHQNLDSSRILFMPESRIAPEKSGLVKIAYFDECHRAQSTSARPLGLIAFEMMEQGSPPETEEKLVLRHPGPWSPEASNFLYITNWGTLKDIEEHKFIKRYVSPTVMVPFIEYARWDCIESLTPSKPQS</sequence>
<dbReference type="AlphaFoldDB" id="A0A0C3GP76"/>
<gene>
    <name evidence="3" type="ORF">OIDMADRAFT_61843</name>
</gene>
<dbReference type="HOGENOM" id="CLU_068511_0_0_1"/>